<proteinExistence type="inferred from homology"/>
<evidence type="ECO:0000256" key="1">
    <source>
        <dbReference type="ARBA" id="ARBA00004389"/>
    </source>
</evidence>
<evidence type="ECO:0000256" key="3">
    <source>
        <dbReference type="ARBA" id="ARBA00020256"/>
    </source>
</evidence>
<sequence length="279" mass="30820">MMEYVRKASGAIEASLGVGSSTALVLTFLVILISIYATLHIFQVVSGSGIRPRRSRGNAALLLGPCGSGKTAVFFRLRDGEEVQTVSSLSPARDSFEIKAGEAPLLALARAFLLPVVPGCSSCIMLPQADQKLGPLEVVDFPGHLRMRGKANDMVKEARCIIYLVDAEDKPKLKDVAEHFYELFTHPDVLELHTPIMVACNKSDLTSARTEKFIVRGLDRVEEIEREIEQMRVSRGYLGVDGEKFKLTEHAPCPIQTCRISAKKNQLEPLYNFLLEQFA</sequence>
<comment type="caution">
    <text evidence="12">The sequence shown here is derived from an EMBL/GenBank/DDBJ whole genome shotgun (WGS) entry which is preliminary data.</text>
</comment>
<evidence type="ECO:0000256" key="6">
    <source>
        <dbReference type="ARBA" id="ARBA00022824"/>
    </source>
</evidence>
<keyword evidence="5" id="KW-0547">Nucleotide-binding</keyword>
<comment type="similarity">
    <text evidence="2">Belongs to the SRP receptor beta subunit family.</text>
</comment>
<evidence type="ECO:0000256" key="5">
    <source>
        <dbReference type="ARBA" id="ARBA00022741"/>
    </source>
</evidence>
<evidence type="ECO:0000256" key="8">
    <source>
        <dbReference type="ARBA" id="ARBA00023134"/>
    </source>
</evidence>
<evidence type="ECO:0000256" key="11">
    <source>
        <dbReference type="SAM" id="Phobius"/>
    </source>
</evidence>
<dbReference type="SUPFAM" id="SSF52540">
    <property type="entry name" value="P-loop containing nucleoside triphosphate hydrolases"/>
    <property type="match status" value="1"/>
</dbReference>
<evidence type="ECO:0000256" key="10">
    <source>
        <dbReference type="ARBA" id="ARBA00023170"/>
    </source>
</evidence>
<dbReference type="EMBL" id="CAJNDS010002528">
    <property type="protein sequence ID" value="CAE7513222.1"/>
    <property type="molecule type" value="Genomic_DNA"/>
</dbReference>
<dbReference type="Pfam" id="PF09439">
    <property type="entry name" value="SRPRB"/>
    <property type="match status" value="1"/>
</dbReference>
<keyword evidence="8" id="KW-0342">GTP-binding</keyword>
<protein>
    <recommendedName>
        <fullName evidence="3">Signal recognition particle receptor subunit beta</fullName>
    </recommendedName>
</protein>
<keyword evidence="4 11" id="KW-0812">Transmembrane</keyword>
<keyword evidence="13" id="KW-1185">Reference proteome</keyword>
<dbReference type="OrthoDB" id="41266at2759"/>
<dbReference type="Gene3D" id="3.40.50.300">
    <property type="entry name" value="P-loop containing nucleotide triphosphate hydrolases"/>
    <property type="match status" value="1"/>
</dbReference>
<gene>
    <name evidence="12" type="primary">SRPRB</name>
    <name evidence="12" type="ORF">SNAT2548_LOCUS28729</name>
</gene>
<name>A0A812T430_9DINO</name>
<accession>A0A812T430</accession>
<evidence type="ECO:0000256" key="2">
    <source>
        <dbReference type="ARBA" id="ARBA00005619"/>
    </source>
</evidence>
<evidence type="ECO:0000256" key="7">
    <source>
        <dbReference type="ARBA" id="ARBA00022989"/>
    </source>
</evidence>
<dbReference type="Proteomes" id="UP000604046">
    <property type="component" value="Unassembled WGS sequence"/>
</dbReference>
<feature type="transmembrane region" description="Helical" evidence="11">
    <location>
        <begin position="23"/>
        <end position="45"/>
    </location>
</feature>
<organism evidence="12 13">
    <name type="scientific">Symbiodinium natans</name>
    <dbReference type="NCBI Taxonomy" id="878477"/>
    <lineage>
        <taxon>Eukaryota</taxon>
        <taxon>Sar</taxon>
        <taxon>Alveolata</taxon>
        <taxon>Dinophyceae</taxon>
        <taxon>Suessiales</taxon>
        <taxon>Symbiodiniaceae</taxon>
        <taxon>Symbiodinium</taxon>
    </lineage>
</organism>
<dbReference type="AlphaFoldDB" id="A0A812T430"/>
<dbReference type="InterPro" id="IPR027417">
    <property type="entry name" value="P-loop_NTPase"/>
</dbReference>
<evidence type="ECO:0000256" key="4">
    <source>
        <dbReference type="ARBA" id="ARBA00022692"/>
    </source>
</evidence>
<dbReference type="InterPro" id="IPR019009">
    <property type="entry name" value="SRP_receptor_beta_su"/>
</dbReference>
<dbReference type="GO" id="GO:0005525">
    <property type="term" value="F:GTP binding"/>
    <property type="evidence" value="ECO:0007669"/>
    <property type="project" value="UniProtKB-KW"/>
</dbReference>
<dbReference type="GO" id="GO:0005789">
    <property type="term" value="C:endoplasmic reticulum membrane"/>
    <property type="evidence" value="ECO:0007669"/>
    <property type="project" value="UniProtKB-SubCell"/>
</dbReference>
<keyword evidence="7 11" id="KW-1133">Transmembrane helix</keyword>
<keyword evidence="6" id="KW-0256">Endoplasmic reticulum</keyword>
<keyword evidence="9 11" id="KW-0472">Membrane</keyword>
<reference evidence="12" key="1">
    <citation type="submission" date="2021-02" db="EMBL/GenBank/DDBJ databases">
        <authorList>
            <person name="Dougan E. K."/>
            <person name="Rhodes N."/>
            <person name="Thang M."/>
            <person name="Chan C."/>
        </authorList>
    </citation>
    <scope>NUCLEOTIDE SEQUENCE</scope>
</reference>
<keyword evidence="10" id="KW-0675">Receptor</keyword>
<evidence type="ECO:0000313" key="12">
    <source>
        <dbReference type="EMBL" id="CAE7513222.1"/>
    </source>
</evidence>
<evidence type="ECO:0000313" key="13">
    <source>
        <dbReference type="Proteomes" id="UP000604046"/>
    </source>
</evidence>
<evidence type="ECO:0000256" key="9">
    <source>
        <dbReference type="ARBA" id="ARBA00023136"/>
    </source>
</evidence>
<comment type="subcellular location">
    <subcellularLocation>
        <location evidence="1">Endoplasmic reticulum membrane</location>
        <topology evidence="1">Single-pass membrane protein</topology>
    </subcellularLocation>
</comment>